<dbReference type="Proteomes" id="UP000321621">
    <property type="component" value="Unassembled WGS sequence"/>
</dbReference>
<proteinExistence type="predicted"/>
<dbReference type="Proteomes" id="UP000266691">
    <property type="component" value="Unassembled WGS sequence"/>
</dbReference>
<evidence type="ECO:0000313" key="4">
    <source>
        <dbReference type="EMBL" id="RIV44962.1"/>
    </source>
</evidence>
<evidence type="ECO:0000313" key="5">
    <source>
        <dbReference type="EMBL" id="TXJ93174.1"/>
    </source>
</evidence>
<evidence type="ECO:0000313" key="7">
    <source>
        <dbReference type="EMBL" id="TXJ93463.1"/>
    </source>
</evidence>
<dbReference type="EMBL" id="VNWK01000028">
    <property type="protein sequence ID" value="TXJ93396.1"/>
    <property type="molecule type" value="Genomic_DNA"/>
</dbReference>
<dbReference type="EMBL" id="QXFI01000021">
    <property type="protein sequence ID" value="RIV44962.1"/>
    <property type="molecule type" value="Genomic_DNA"/>
</dbReference>
<dbReference type="EMBL" id="VNWK01000027">
    <property type="protein sequence ID" value="TXJ93463.1"/>
    <property type="molecule type" value="Genomic_DNA"/>
</dbReference>
<name>A0A3A1NGM1_9FLAO</name>
<dbReference type="EMBL" id="QXFI01000027">
    <property type="protein sequence ID" value="RIV43686.1"/>
    <property type="molecule type" value="Genomic_DNA"/>
</dbReference>
<dbReference type="OrthoDB" id="1171624at2"/>
<dbReference type="AlphaFoldDB" id="A0A3A1NGM1"/>
<dbReference type="RefSeq" id="WP_119647212.1">
    <property type="nucleotide sequence ID" value="NZ_QXFI01000021.1"/>
</dbReference>
<evidence type="ECO:0000313" key="6">
    <source>
        <dbReference type="EMBL" id="TXJ93396.1"/>
    </source>
</evidence>
<accession>A0A3A1NGM1</accession>
<sequence>MEKVFDPPSTDFISLSLQTHKGKLRFGVQDEYFVKADGTYISSREEGYFEMDKRSSHHMASKHAFMELLKMRFKEDMFAVMDKDLFTERKQNMYEEELKSLTAQQHVLALANALCNTQQLIRFFCNPKEEDCVSGFPQEGYYNEPRNQRPWGGRGASEFQKLRAYTAFVKEKFPMLEKWAKTLYTDNTLEGYYVARTNLGTYDFKDGGYWFNTNQFYNTGFLLHWYGLQPSNSTERNLMHPNGTSILFKMSPEEAEHFSEKHQYLYLVLDVTGYLNGVENYRADQLKTTFSLNSPVIELYSDDGLTQKVGEIDINSMVSKTR</sequence>
<evidence type="ECO:0000313" key="10">
    <source>
        <dbReference type="Proteomes" id="UP000321621"/>
    </source>
</evidence>
<comment type="caution">
    <text evidence="2">The sequence shown here is derived from an EMBL/GenBank/DDBJ whole genome shotgun (WGS) entry which is preliminary data.</text>
</comment>
<reference evidence="5 10" key="2">
    <citation type="submission" date="2019-07" db="EMBL/GenBank/DDBJ databases">
        <title>Draft genome of two Muricauda strains isolated from deep sea.</title>
        <authorList>
            <person name="Sun C."/>
        </authorList>
    </citation>
    <scope>NUCLEOTIDE SEQUENCE [LARGE SCALE GENOMIC DNA]</scope>
    <source>
        <strain evidence="5 10">72</strain>
    </source>
</reference>
<protein>
    <submittedName>
        <fullName evidence="2">Uncharacterized protein</fullName>
    </submittedName>
</protein>
<dbReference type="EMBL" id="QXFI01000029">
    <property type="protein sequence ID" value="RIV43557.1"/>
    <property type="molecule type" value="Genomic_DNA"/>
</dbReference>
<dbReference type="EMBL" id="VNWK01000021">
    <property type="protein sequence ID" value="TXJ95873.1"/>
    <property type="molecule type" value="Genomic_DNA"/>
</dbReference>
<reference evidence="2 9" key="1">
    <citation type="submission" date="2018-08" db="EMBL/GenBank/DDBJ databases">
        <title>Proposal of Muricauda 72 sp.nov. and Muricauda NH166 sp.nov., isolated from seawater.</title>
        <authorList>
            <person name="Cheng H."/>
            <person name="Wu Y.-H."/>
            <person name="Guo L.-L."/>
            <person name="Xu X.-W."/>
        </authorList>
    </citation>
    <scope>NUCLEOTIDE SEQUENCE [LARGE SCALE GENOMIC DNA]</scope>
    <source>
        <strain evidence="2 9">72</strain>
    </source>
</reference>
<dbReference type="EMBL" id="VNWK01000029">
    <property type="protein sequence ID" value="TXJ93174.1"/>
    <property type="molecule type" value="Genomic_DNA"/>
</dbReference>
<evidence type="ECO:0000313" key="8">
    <source>
        <dbReference type="EMBL" id="TXJ95873.1"/>
    </source>
</evidence>
<evidence type="ECO:0000313" key="1">
    <source>
        <dbReference type="EMBL" id="RIV43557.1"/>
    </source>
</evidence>
<evidence type="ECO:0000313" key="3">
    <source>
        <dbReference type="EMBL" id="RIV43686.1"/>
    </source>
</evidence>
<evidence type="ECO:0000313" key="9">
    <source>
        <dbReference type="Proteomes" id="UP000266691"/>
    </source>
</evidence>
<gene>
    <name evidence="4" type="ORF">D2V05_08360</name>
    <name evidence="3" type="ORF">D2V05_12555</name>
    <name evidence="2" type="ORF">D2V05_12595</name>
    <name evidence="1" type="ORF">D2V05_12645</name>
    <name evidence="8" type="ORF">FQ017_08285</name>
    <name evidence="7" type="ORF">FQ017_12435</name>
    <name evidence="6" type="ORF">FQ017_12475</name>
    <name evidence="5" type="ORF">FQ017_12525</name>
</gene>
<evidence type="ECO:0000313" key="2">
    <source>
        <dbReference type="EMBL" id="RIV43653.1"/>
    </source>
</evidence>
<keyword evidence="10" id="KW-1185">Reference proteome</keyword>
<dbReference type="EMBL" id="QXFI01000028">
    <property type="protein sequence ID" value="RIV43653.1"/>
    <property type="molecule type" value="Genomic_DNA"/>
</dbReference>
<organism evidence="2 9">
    <name type="scientific">Flagellimonas pelagia</name>
    <dbReference type="NCBI Taxonomy" id="2306998"/>
    <lineage>
        <taxon>Bacteria</taxon>
        <taxon>Pseudomonadati</taxon>
        <taxon>Bacteroidota</taxon>
        <taxon>Flavobacteriia</taxon>
        <taxon>Flavobacteriales</taxon>
        <taxon>Flavobacteriaceae</taxon>
        <taxon>Flagellimonas</taxon>
    </lineage>
</organism>